<reference evidence="7 8" key="1">
    <citation type="submission" date="2024-01" db="EMBL/GenBank/DDBJ databases">
        <title>The genome of the rayed Mediterranean limpet Patella caerulea (Linnaeus, 1758).</title>
        <authorList>
            <person name="Anh-Thu Weber A."/>
            <person name="Halstead-Nussloch G."/>
        </authorList>
    </citation>
    <scope>NUCLEOTIDE SEQUENCE [LARGE SCALE GENOMIC DNA]</scope>
    <source>
        <strain evidence="7">AATW-2023a</strain>
        <tissue evidence="7">Whole specimen</tissue>
    </source>
</reference>
<dbReference type="PANTHER" id="PTHR10157">
    <property type="entry name" value="DOPAMINE BETA HYDROXYLASE RELATED"/>
    <property type="match status" value="1"/>
</dbReference>
<dbReference type="InterPro" id="IPR000945">
    <property type="entry name" value="DBH-like"/>
</dbReference>
<keyword evidence="3" id="KW-0732">Signal</keyword>
<dbReference type="PANTHER" id="PTHR10157:SF23">
    <property type="entry name" value="MOXD1 HOMOLOG 1"/>
    <property type="match status" value="1"/>
</dbReference>
<dbReference type="InterPro" id="IPR024548">
    <property type="entry name" value="Cu2_monoox_C"/>
</dbReference>
<feature type="chain" id="PRO_5042972264" description="Temptin" evidence="3">
    <location>
        <begin position="21"/>
        <end position="578"/>
    </location>
</feature>
<dbReference type="Pfam" id="PF24784">
    <property type="entry name" value="Temptin_C"/>
    <property type="match status" value="1"/>
</dbReference>
<evidence type="ECO:0008006" key="9">
    <source>
        <dbReference type="Google" id="ProtNLM"/>
    </source>
</evidence>
<dbReference type="EMBL" id="JAZGQO010000002">
    <property type="protein sequence ID" value="KAK6190938.1"/>
    <property type="molecule type" value="Genomic_DNA"/>
</dbReference>
<dbReference type="InterPro" id="IPR057626">
    <property type="entry name" value="S-S_Temptin"/>
</dbReference>
<dbReference type="Gene3D" id="2.60.120.310">
    <property type="entry name" value="Copper type II, ascorbate-dependent monooxygenase, N-terminal domain"/>
    <property type="match status" value="1"/>
</dbReference>
<comment type="caution">
    <text evidence="7">The sequence shown here is derived from an EMBL/GenBank/DDBJ whole genome shotgun (WGS) entry which is preliminary data.</text>
</comment>
<evidence type="ECO:0000259" key="6">
    <source>
        <dbReference type="Pfam" id="PF24784"/>
    </source>
</evidence>
<dbReference type="GO" id="GO:0004500">
    <property type="term" value="F:dopamine beta-monooxygenase activity"/>
    <property type="evidence" value="ECO:0007669"/>
    <property type="project" value="InterPro"/>
</dbReference>
<evidence type="ECO:0000256" key="2">
    <source>
        <dbReference type="ARBA" id="ARBA00023180"/>
    </source>
</evidence>
<dbReference type="AlphaFoldDB" id="A0AAN8PZH8"/>
<dbReference type="InterPro" id="IPR036939">
    <property type="entry name" value="Cu2_ascorb_mOase_N_sf"/>
</dbReference>
<keyword evidence="2" id="KW-0325">Glycoprotein</keyword>
<feature type="domain" description="Copper type II ascorbate-dependent monooxygenase C-terminal" evidence="5">
    <location>
        <begin position="292"/>
        <end position="430"/>
    </location>
</feature>
<proteinExistence type="predicted"/>
<evidence type="ECO:0000256" key="3">
    <source>
        <dbReference type="SAM" id="SignalP"/>
    </source>
</evidence>
<evidence type="ECO:0000313" key="8">
    <source>
        <dbReference type="Proteomes" id="UP001347796"/>
    </source>
</evidence>
<sequence length="578" mass="64307">MKLAVLRATLFIGILAYANAYAGHQEKIPNGDHVPHPCKPNFIWKGVGHLKMGGGGDRNSFGEAFAAAGHTWTKALCQADSDGDGKTNGEELGDPQCTWKSGTVPDEVTGITHPGVCDPWGSTQCNDKNSWVNCDSEEFKCPAIHEEGVQKMDLRFPWFNVPDKETSYYCMGFELPSDGDYHMIATTPIINETRVMHHISLIACDATAKALTKPEECMMGLTGCTQQIGLWTLGLPGECLYKDAGFRIGLNGMKRGVLQFHWTNPEKKTDLWDSSGMSIYYTKNLRKYNAGAWSTGQLYLEIPPLMPKVVQQSTCSSSCTKKTFNGSIFLTTGLNHMHYLGISQHVKLTRTDGTEVMLTNDEKYSYDTPVLYQYETPIEVKPGDSIETVCTYRSISRKTTAVYGEGTFDEMCFGIFNYYPAEALTSPMCATLKDLDLCDFMDMKCDYIAIGNFSHPETRKLIDKVMSKCSYENHCLHGCRDVVQDIIANHDCFKDGWTDSIYSYLTSDRLLSTKSSNDTIEAFRFVAAMKSCDCATEVPLEYVAPNSNTNVCSRNLSYPTIVFACLFVGIALSRKVVQ</sequence>
<dbReference type="Pfam" id="PF03712">
    <property type="entry name" value="Cu2_monoox_C"/>
    <property type="match status" value="1"/>
</dbReference>
<protein>
    <recommendedName>
        <fullName evidence="9">Temptin</fullName>
    </recommendedName>
</protein>
<dbReference type="Gene3D" id="2.60.120.230">
    <property type="match status" value="1"/>
</dbReference>
<dbReference type="SUPFAM" id="SSF49742">
    <property type="entry name" value="PHM/PNGase F"/>
    <property type="match status" value="2"/>
</dbReference>
<name>A0AAN8PZH8_PATCE</name>
<evidence type="ECO:0000313" key="7">
    <source>
        <dbReference type="EMBL" id="KAK6190938.1"/>
    </source>
</evidence>
<evidence type="ECO:0000256" key="1">
    <source>
        <dbReference type="ARBA" id="ARBA00023157"/>
    </source>
</evidence>
<feature type="domain" description="Temptin Cys/Cys disulfide" evidence="6">
    <location>
        <begin position="19"/>
        <end position="116"/>
    </location>
</feature>
<organism evidence="7 8">
    <name type="scientific">Patella caerulea</name>
    <name type="common">Rayed Mediterranean limpet</name>
    <dbReference type="NCBI Taxonomy" id="87958"/>
    <lineage>
        <taxon>Eukaryota</taxon>
        <taxon>Metazoa</taxon>
        <taxon>Spiralia</taxon>
        <taxon>Lophotrochozoa</taxon>
        <taxon>Mollusca</taxon>
        <taxon>Gastropoda</taxon>
        <taxon>Patellogastropoda</taxon>
        <taxon>Patelloidea</taxon>
        <taxon>Patellidae</taxon>
        <taxon>Patella</taxon>
    </lineage>
</organism>
<gene>
    <name evidence="7" type="ORF">SNE40_002698</name>
</gene>
<evidence type="ECO:0000259" key="4">
    <source>
        <dbReference type="Pfam" id="PF01082"/>
    </source>
</evidence>
<evidence type="ECO:0000259" key="5">
    <source>
        <dbReference type="Pfam" id="PF03712"/>
    </source>
</evidence>
<keyword evidence="1" id="KW-1015">Disulfide bond</keyword>
<dbReference type="InterPro" id="IPR008977">
    <property type="entry name" value="PHM/PNGase_F_dom_sf"/>
</dbReference>
<dbReference type="InterPro" id="IPR000323">
    <property type="entry name" value="Cu2_ascorb_mOase_N"/>
</dbReference>
<dbReference type="Pfam" id="PF01082">
    <property type="entry name" value="Cu2_monooxygen"/>
    <property type="match status" value="1"/>
</dbReference>
<keyword evidence="8" id="KW-1185">Reference proteome</keyword>
<dbReference type="GO" id="GO:0005507">
    <property type="term" value="F:copper ion binding"/>
    <property type="evidence" value="ECO:0007669"/>
    <property type="project" value="InterPro"/>
</dbReference>
<dbReference type="InterPro" id="IPR014784">
    <property type="entry name" value="Cu2_ascorb_mOase-like_C"/>
</dbReference>
<accession>A0AAN8PZH8</accession>
<feature type="signal peptide" evidence="3">
    <location>
        <begin position="1"/>
        <end position="20"/>
    </location>
</feature>
<feature type="domain" description="Copper type II ascorbate-dependent monooxygenase N-terminal" evidence="4">
    <location>
        <begin position="152"/>
        <end position="268"/>
    </location>
</feature>
<dbReference type="Proteomes" id="UP001347796">
    <property type="component" value="Unassembled WGS sequence"/>
</dbReference>